<dbReference type="EMBL" id="HBEN01011358">
    <property type="protein sequence ID" value="CAD8446252.1"/>
    <property type="molecule type" value="Transcribed_RNA"/>
</dbReference>
<dbReference type="PANTHER" id="PTHR31038:SF2">
    <property type="entry name" value="PROTEIN RETICULATA-RELATED 1, CHLOROPLASTIC"/>
    <property type="match status" value="1"/>
</dbReference>
<name>A0A7S0GZD4_MICPS</name>
<keyword evidence="5" id="KW-0934">Plastid</keyword>
<feature type="compositionally biased region" description="Basic residues" evidence="10">
    <location>
        <begin position="478"/>
        <end position="499"/>
    </location>
</feature>
<evidence type="ECO:0000256" key="1">
    <source>
        <dbReference type="ARBA" id="ARBA00004141"/>
    </source>
</evidence>
<protein>
    <submittedName>
        <fullName evidence="11">Uncharacterized protein</fullName>
    </submittedName>
</protein>
<reference evidence="11" key="1">
    <citation type="submission" date="2021-01" db="EMBL/GenBank/DDBJ databases">
        <authorList>
            <person name="Corre E."/>
            <person name="Pelletier E."/>
            <person name="Niang G."/>
            <person name="Scheremetjew M."/>
            <person name="Finn R."/>
            <person name="Kale V."/>
            <person name="Holt S."/>
            <person name="Cochrane G."/>
            <person name="Meng A."/>
            <person name="Brown T."/>
            <person name="Cohen L."/>
        </authorList>
    </citation>
    <scope>NUCLEOTIDE SEQUENCE</scope>
    <source>
        <strain evidence="11">CCAC1681</strain>
    </source>
</reference>
<evidence type="ECO:0000256" key="5">
    <source>
        <dbReference type="ARBA" id="ARBA00022640"/>
    </source>
</evidence>
<evidence type="ECO:0000256" key="2">
    <source>
        <dbReference type="ARBA" id="ARBA00004229"/>
    </source>
</evidence>
<evidence type="ECO:0000256" key="10">
    <source>
        <dbReference type="SAM" id="MobiDB-lite"/>
    </source>
</evidence>
<keyword evidence="6" id="KW-0812">Transmembrane</keyword>
<keyword evidence="8" id="KW-1133">Transmembrane helix</keyword>
<dbReference type="AlphaFoldDB" id="A0A7S0GZD4"/>
<evidence type="ECO:0000256" key="8">
    <source>
        <dbReference type="ARBA" id="ARBA00022989"/>
    </source>
</evidence>
<dbReference type="Pfam" id="PF11891">
    <property type="entry name" value="RETICULATA-like"/>
    <property type="match status" value="1"/>
</dbReference>
<proteinExistence type="inferred from homology"/>
<evidence type="ECO:0000313" key="11">
    <source>
        <dbReference type="EMBL" id="CAD8446252.1"/>
    </source>
</evidence>
<evidence type="ECO:0000256" key="3">
    <source>
        <dbReference type="ARBA" id="ARBA00010793"/>
    </source>
</evidence>
<organism evidence="11">
    <name type="scientific">Micromonas pusilla</name>
    <name type="common">Picoplanktonic green alga</name>
    <name type="synonym">Chromulina pusilla</name>
    <dbReference type="NCBI Taxonomy" id="38833"/>
    <lineage>
        <taxon>Eukaryota</taxon>
        <taxon>Viridiplantae</taxon>
        <taxon>Chlorophyta</taxon>
        <taxon>Mamiellophyceae</taxon>
        <taxon>Mamiellales</taxon>
        <taxon>Mamiellaceae</taxon>
        <taxon>Micromonas</taxon>
    </lineage>
</organism>
<dbReference type="PANTHER" id="PTHR31038">
    <property type="entry name" value="EXPRESSED PROTEIN-RELATED"/>
    <property type="match status" value="1"/>
</dbReference>
<dbReference type="InterPro" id="IPR021825">
    <property type="entry name" value="RETICULATA-related"/>
</dbReference>
<feature type="compositionally biased region" description="Acidic residues" evidence="10">
    <location>
        <begin position="154"/>
        <end position="173"/>
    </location>
</feature>
<comment type="subcellular location">
    <subcellularLocation>
        <location evidence="1">Membrane</location>
        <topology evidence="1">Multi-pass membrane protein</topology>
    </subcellularLocation>
    <subcellularLocation>
        <location evidence="2">Plastid</location>
        <location evidence="2">Chloroplast</location>
    </subcellularLocation>
</comment>
<accession>A0A7S0GZD4</accession>
<evidence type="ECO:0000256" key="4">
    <source>
        <dbReference type="ARBA" id="ARBA00022528"/>
    </source>
</evidence>
<feature type="region of interest" description="Disordered" evidence="10">
    <location>
        <begin position="476"/>
        <end position="507"/>
    </location>
</feature>
<keyword evidence="9" id="KW-0472">Membrane</keyword>
<gene>
    <name evidence="11" type="ORF">MSP1401_LOCUS9432</name>
</gene>
<sequence length="507" mass="53016">MASAAAMGVMPVVAAARGRATARNTTTKATASRAVAGVRPAGLARVSGSGEQRVTVRFAYGPGAIRASVKVCAESSTMDPAENGSARSTFSASMQAPSMAKIGSQLGGGGAATLEKVGMDLSQQVQSVSQAKLADGGGGGNMGGGIKNGGGGGDGDEGDDDDYYEEGDDEDGDSNFLTTRAPLGEMYERDAINAVMQEWFKTLTTLPAAIRMAIEMGIVSSSQLVRFMSVDVRPSVVRLVSRSTPTAVSRAFIGRLMADPAFLWKLGFEQAITIGGGIAYEAAHRGDRLKAEWDLAASNVLQLSVANAMTVWCLTPARSFGAAHKYGWQRVMDSIPNNAFDRCGPLRQYTLGTRAASFGVKALELSALGAATGGVFHGLNKALVGLHRRNDTEFEPAVPVPDLKTSVLGMGAYLGLSCNLRYQLIGGADRWMTERLTTLASAITATGLGRLANSQLGDQTRLFALGLPVHATAVRSAAPKKSKKKTVTKKVKKKSKKNAAARETAMA</sequence>
<keyword evidence="7" id="KW-0809">Transit peptide</keyword>
<comment type="similarity">
    <text evidence="3">Belongs to the RETICULATA family.</text>
</comment>
<dbReference type="GO" id="GO:0009706">
    <property type="term" value="C:chloroplast inner membrane"/>
    <property type="evidence" value="ECO:0007669"/>
    <property type="project" value="TreeGrafter"/>
</dbReference>
<evidence type="ECO:0000256" key="6">
    <source>
        <dbReference type="ARBA" id="ARBA00022692"/>
    </source>
</evidence>
<feature type="region of interest" description="Disordered" evidence="10">
    <location>
        <begin position="128"/>
        <end position="178"/>
    </location>
</feature>
<dbReference type="GO" id="GO:0099402">
    <property type="term" value="P:plant organ development"/>
    <property type="evidence" value="ECO:0007669"/>
    <property type="project" value="TreeGrafter"/>
</dbReference>
<evidence type="ECO:0000256" key="7">
    <source>
        <dbReference type="ARBA" id="ARBA00022946"/>
    </source>
</evidence>
<evidence type="ECO:0000256" key="9">
    <source>
        <dbReference type="ARBA" id="ARBA00023136"/>
    </source>
</evidence>
<feature type="compositionally biased region" description="Gly residues" evidence="10">
    <location>
        <begin position="135"/>
        <end position="153"/>
    </location>
</feature>
<keyword evidence="4" id="KW-0150">Chloroplast</keyword>